<dbReference type="AlphaFoldDB" id="A0AAX3MSW7"/>
<evidence type="ECO:0000313" key="2">
    <source>
        <dbReference type="EMBL" id="WDH80501.1"/>
    </source>
</evidence>
<evidence type="ECO:0000259" key="1">
    <source>
        <dbReference type="Pfam" id="PF01965"/>
    </source>
</evidence>
<dbReference type="Pfam" id="PF01965">
    <property type="entry name" value="DJ-1_PfpI"/>
    <property type="match status" value="1"/>
</dbReference>
<proteinExistence type="predicted"/>
<dbReference type="PANTHER" id="PTHR43130">
    <property type="entry name" value="ARAC-FAMILY TRANSCRIPTIONAL REGULATOR"/>
    <property type="match status" value="1"/>
</dbReference>
<organism evidence="2 3">
    <name type="scientific">Paenibacillus urinalis</name>
    <dbReference type="NCBI Taxonomy" id="521520"/>
    <lineage>
        <taxon>Bacteria</taxon>
        <taxon>Bacillati</taxon>
        <taxon>Bacillota</taxon>
        <taxon>Bacilli</taxon>
        <taxon>Bacillales</taxon>
        <taxon>Paenibacillaceae</taxon>
        <taxon>Paenibacillus</taxon>
    </lineage>
</organism>
<dbReference type="Proteomes" id="UP001220962">
    <property type="component" value="Chromosome"/>
</dbReference>
<dbReference type="InterPro" id="IPR002818">
    <property type="entry name" value="DJ-1/PfpI"/>
</dbReference>
<sequence>MKKQWSVGMLVFDQVDAFDFVGPSEILSVTRYSAQDVQNMIFGSADEQPKPFLVHTVSETGGMVTASNGLRIMADYSIENAPQFDIVLIPGSFQPIIRKLIANTRLIQWITDQMKTVELMTSVCTGAFALAQAGLLNGKKATTNRKGLDSFRKYFPEVTVIRDQKFVDEGSIITAQGPDAGLHLAFHLVKRLLGEEVALMTADTVEYDGYEKAF</sequence>
<dbReference type="EMBL" id="CP118101">
    <property type="protein sequence ID" value="WDH80501.1"/>
    <property type="molecule type" value="Genomic_DNA"/>
</dbReference>
<accession>A0AAX3MSW7</accession>
<dbReference type="CDD" id="cd03139">
    <property type="entry name" value="GATase1_PfpI_2"/>
    <property type="match status" value="1"/>
</dbReference>
<dbReference type="InterPro" id="IPR029062">
    <property type="entry name" value="Class_I_gatase-like"/>
</dbReference>
<dbReference type="RefSeq" id="WP_274358691.1">
    <property type="nucleotide sequence ID" value="NZ_CP118101.1"/>
</dbReference>
<dbReference type="GO" id="GO:0006355">
    <property type="term" value="P:regulation of DNA-templated transcription"/>
    <property type="evidence" value="ECO:0007669"/>
    <property type="project" value="TreeGrafter"/>
</dbReference>
<evidence type="ECO:0000313" key="3">
    <source>
        <dbReference type="Proteomes" id="UP001220962"/>
    </source>
</evidence>
<dbReference type="PANTHER" id="PTHR43130:SF14">
    <property type="entry name" value="DJ-1_PFPI DOMAIN-CONTAINING PROTEIN"/>
    <property type="match status" value="1"/>
</dbReference>
<gene>
    <name evidence="2" type="ORF">PUW23_13080</name>
</gene>
<dbReference type="InterPro" id="IPR052158">
    <property type="entry name" value="INH-QAR"/>
</dbReference>
<protein>
    <submittedName>
        <fullName evidence="2">DJ-1/PfpI family protein</fullName>
    </submittedName>
</protein>
<dbReference type="Gene3D" id="3.40.50.880">
    <property type="match status" value="1"/>
</dbReference>
<reference evidence="2" key="1">
    <citation type="submission" date="2023-02" db="EMBL/GenBank/DDBJ databases">
        <title>Pathogen: clinical or host-associated sample.</title>
        <authorList>
            <person name="Hergert J."/>
            <person name="Casey R."/>
            <person name="Wagner J."/>
            <person name="Young E.L."/>
            <person name="Oakeson K.F."/>
        </authorList>
    </citation>
    <scope>NUCLEOTIDE SEQUENCE</scope>
    <source>
        <strain evidence="2">2022CK-00830</strain>
    </source>
</reference>
<dbReference type="SUPFAM" id="SSF52317">
    <property type="entry name" value="Class I glutamine amidotransferase-like"/>
    <property type="match status" value="1"/>
</dbReference>
<feature type="domain" description="DJ-1/PfpI" evidence="1">
    <location>
        <begin position="7"/>
        <end position="190"/>
    </location>
</feature>
<name>A0AAX3MSW7_9BACL</name>